<dbReference type="KEGG" id="coc:Coch_0887"/>
<name>C7M996_CAPOD</name>
<dbReference type="AlphaFoldDB" id="C7M996"/>
<keyword evidence="2" id="KW-1185">Reference proteome</keyword>
<proteinExistence type="predicted"/>
<organism evidence="1 2">
    <name type="scientific">Capnocytophaga ochracea (strain ATCC 27872 / DSM 7271 / CCUG 9716 / JCM 12966 / NCTC 12371 / SS31 / VPI 2845)</name>
    <name type="common">Bacteroides ochraceus</name>
    <dbReference type="NCBI Taxonomy" id="521097"/>
    <lineage>
        <taxon>Bacteria</taxon>
        <taxon>Pseudomonadati</taxon>
        <taxon>Bacteroidota</taxon>
        <taxon>Flavobacteriia</taxon>
        <taxon>Flavobacteriales</taxon>
        <taxon>Flavobacteriaceae</taxon>
        <taxon>Capnocytophaga</taxon>
    </lineage>
</organism>
<reference evidence="1 2" key="1">
    <citation type="journal article" date="2009" name="Stand. Genomic Sci.">
        <title>Complete genome sequence of Capnocytophaga ochracea type strain (VPI 2845).</title>
        <authorList>
            <person name="Mavrommatis K."/>
            <person name="Gronow S."/>
            <person name="Saunders E."/>
            <person name="Land M."/>
            <person name="Lapidus A."/>
            <person name="Copeland A."/>
            <person name="Glavina Del Rio T."/>
            <person name="Nolan M."/>
            <person name="Lucas S."/>
            <person name="Chen F."/>
            <person name="Tice H."/>
            <person name="Cheng J.F."/>
            <person name="Bruce D."/>
            <person name="Goodwin L."/>
            <person name="Pitluck S."/>
            <person name="Pati A."/>
            <person name="Ivanova N."/>
            <person name="Chen A."/>
            <person name="Palaniappan K."/>
            <person name="Chain P."/>
            <person name="Hauser L."/>
            <person name="Chang Y.J."/>
            <person name="Jeffries C.D."/>
            <person name="Brettin T."/>
            <person name="Detter J.C."/>
            <person name="Han C."/>
            <person name="Bristow J."/>
            <person name="Goker M."/>
            <person name="Rohde M."/>
            <person name="Eisen J.A."/>
            <person name="Markowitz V."/>
            <person name="Kyrpides N.C."/>
            <person name="Klenk H.P."/>
            <person name="Hugenholtz P."/>
        </authorList>
    </citation>
    <scope>NUCLEOTIDE SEQUENCE [LARGE SCALE GENOMIC DNA]</scope>
    <source>
        <strain evidence="2">ATCC 27872 / DSM 7271 / JCM 12966 / VPI 2845</strain>
    </source>
</reference>
<dbReference type="STRING" id="521097.Coch_0887"/>
<dbReference type="GeneID" id="29674801"/>
<dbReference type="HOGENOM" id="CLU_131384_0_0_10"/>
<dbReference type="eggNOG" id="ENOG5032CJD">
    <property type="taxonomic scope" value="Bacteria"/>
</dbReference>
<accession>C7M996</accession>
<gene>
    <name evidence="1" type="ordered locus">Coch_0887</name>
</gene>
<dbReference type="EMBL" id="CP001632">
    <property type="protein sequence ID" value="ACU92442.1"/>
    <property type="molecule type" value="Genomic_DNA"/>
</dbReference>
<dbReference type="RefSeq" id="WP_015782119.1">
    <property type="nucleotide sequence ID" value="NC_013162.1"/>
</dbReference>
<evidence type="ECO:0000313" key="1">
    <source>
        <dbReference type="EMBL" id="ACU92442.1"/>
    </source>
</evidence>
<sequence length="157" mass="18483">MNNNNYPTWLVTSEIAKELKEIGFDCPCSFFYKKNNNNDFSLCLNTIDDEINIGGVDYKNTTYIYSYLIDELNNNKRDLYVSAPTWDDTLAWFRAKGYKITFKDINIGTQCAFYHLDIKEGHTFSYFAKKYEKAREGLVMKLIEVHKEFGNNIKRFD</sequence>
<protein>
    <submittedName>
        <fullName evidence="1">Uncharacterized protein</fullName>
    </submittedName>
</protein>
<dbReference type="Proteomes" id="UP000006650">
    <property type="component" value="Chromosome"/>
</dbReference>
<evidence type="ECO:0000313" key="2">
    <source>
        <dbReference type="Proteomes" id="UP000006650"/>
    </source>
</evidence>